<evidence type="ECO:0000313" key="2">
    <source>
        <dbReference type="Proteomes" id="UP001519460"/>
    </source>
</evidence>
<dbReference type="AlphaFoldDB" id="A0ABD0M144"/>
<name>A0ABD0M144_9CAEN</name>
<protein>
    <submittedName>
        <fullName evidence="1">Uncharacterized protein</fullName>
    </submittedName>
</protein>
<sequence length="100" mass="10970">MGTGVGRLIFKNKGKCQPLCAWNRKWVARGGLGAEAEYKESLWAGDRSRKSGHWNSSSPPRAYSSTCAAIKIIRSVDISALPLGTEGISRELVDRYSSRL</sequence>
<organism evidence="1 2">
    <name type="scientific">Batillaria attramentaria</name>
    <dbReference type="NCBI Taxonomy" id="370345"/>
    <lineage>
        <taxon>Eukaryota</taxon>
        <taxon>Metazoa</taxon>
        <taxon>Spiralia</taxon>
        <taxon>Lophotrochozoa</taxon>
        <taxon>Mollusca</taxon>
        <taxon>Gastropoda</taxon>
        <taxon>Caenogastropoda</taxon>
        <taxon>Sorbeoconcha</taxon>
        <taxon>Cerithioidea</taxon>
        <taxon>Batillariidae</taxon>
        <taxon>Batillaria</taxon>
    </lineage>
</organism>
<proteinExistence type="predicted"/>
<accession>A0ABD0M144</accession>
<dbReference type="EMBL" id="JACVVK020000009">
    <property type="protein sequence ID" value="KAK7505640.1"/>
    <property type="molecule type" value="Genomic_DNA"/>
</dbReference>
<evidence type="ECO:0000313" key="1">
    <source>
        <dbReference type="EMBL" id="KAK7505640.1"/>
    </source>
</evidence>
<reference evidence="1 2" key="1">
    <citation type="journal article" date="2023" name="Sci. Data">
        <title>Genome assembly of the Korean intertidal mud-creeper Batillaria attramentaria.</title>
        <authorList>
            <person name="Patra A.K."/>
            <person name="Ho P.T."/>
            <person name="Jun S."/>
            <person name="Lee S.J."/>
            <person name="Kim Y."/>
            <person name="Won Y.J."/>
        </authorList>
    </citation>
    <scope>NUCLEOTIDE SEQUENCE [LARGE SCALE GENOMIC DNA]</scope>
    <source>
        <strain evidence="1">Wonlab-2016</strain>
    </source>
</reference>
<comment type="caution">
    <text evidence="1">The sequence shown here is derived from an EMBL/GenBank/DDBJ whole genome shotgun (WGS) entry which is preliminary data.</text>
</comment>
<gene>
    <name evidence="1" type="ORF">BaRGS_00002911</name>
</gene>
<keyword evidence="2" id="KW-1185">Reference proteome</keyword>
<dbReference type="Proteomes" id="UP001519460">
    <property type="component" value="Unassembled WGS sequence"/>
</dbReference>